<evidence type="ECO:0000313" key="1">
    <source>
        <dbReference type="EMBL" id="SAL64391.1"/>
    </source>
</evidence>
<protein>
    <submittedName>
        <fullName evidence="1">Uncharacterized protein</fullName>
    </submittedName>
</protein>
<accession>A0A158J7V2</accession>
<gene>
    <name evidence="1" type="ORF">AWB68_03506</name>
</gene>
<name>A0A158J7V2_9BURK</name>
<dbReference type="Proteomes" id="UP000054770">
    <property type="component" value="Unassembled WGS sequence"/>
</dbReference>
<reference evidence="1" key="1">
    <citation type="submission" date="2016-01" db="EMBL/GenBank/DDBJ databases">
        <authorList>
            <person name="Peeters C."/>
        </authorList>
    </citation>
    <scope>NUCLEOTIDE SEQUENCE [LARGE SCALE GENOMIC DNA]</scope>
    <source>
        <strain evidence="1">LMG 22940</strain>
    </source>
</reference>
<organism evidence="1 2">
    <name type="scientific">Caballeronia choica</name>
    <dbReference type="NCBI Taxonomy" id="326476"/>
    <lineage>
        <taxon>Bacteria</taxon>
        <taxon>Pseudomonadati</taxon>
        <taxon>Pseudomonadota</taxon>
        <taxon>Betaproteobacteria</taxon>
        <taxon>Burkholderiales</taxon>
        <taxon>Burkholderiaceae</taxon>
        <taxon>Caballeronia</taxon>
    </lineage>
</organism>
<sequence>MNTIARNCWMQMLARTSSTASHITSAMMLCALAYAGSVPSSDV</sequence>
<dbReference type="AlphaFoldDB" id="A0A158J7V2"/>
<proteinExistence type="predicted"/>
<keyword evidence="2" id="KW-1185">Reference proteome</keyword>
<evidence type="ECO:0000313" key="2">
    <source>
        <dbReference type="Proteomes" id="UP000054770"/>
    </source>
</evidence>
<comment type="caution">
    <text evidence="1">The sequence shown here is derived from an EMBL/GenBank/DDBJ whole genome shotgun (WGS) entry which is preliminary data.</text>
</comment>
<dbReference type="RefSeq" id="WP_268810931.1">
    <property type="nucleotide sequence ID" value="NZ_FCON02000035.1"/>
</dbReference>
<dbReference type="EMBL" id="FCON02000035">
    <property type="protein sequence ID" value="SAL64391.1"/>
    <property type="molecule type" value="Genomic_DNA"/>
</dbReference>